<feature type="transmembrane region" description="Helical" evidence="1">
    <location>
        <begin position="61"/>
        <end position="80"/>
    </location>
</feature>
<dbReference type="RefSeq" id="WP_187014150.1">
    <property type="nucleotide sequence ID" value="NZ_JACOQI010000003.1"/>
</dbReference>
<keyword evidence="1" id="KW-0812">Transmembrane</keyword>
<accession>A0A923MHN8</accession>
<dbReference type="PANTHER" id="PTHR37308">
    <property type="entry name" value="INTEGRAL MEMBRANE PROTEIN"/>
    <property type="match status" value="1"/>
</dbReference>
<evidence type="ECO:0000256" key="1">
    <source>
        <dbReference type="SAM" id="Phobius"/>
    </source>
</evidence>
<organism evidence="2 3">
    <name type="scientific">Dysosmobacter segnis</name>
    <dbReference type="NCBI Taxonomy" id="2763042"/>
    <lineage>
        <taxon>Bacteria</taxon>
        <taxon>Bacillati</taxon>
        <taxon>Bacillota</taxon>
        <taxon>Clostridia</taxon>
        <taxon>Eubacteriales</taxon>
        <taxon>Oscillospiraceae</taxon>
        <taxon>Dysosmobacter</taxon>
    </lineage>
</organism>
<feature type="transmembrane region" description="Helical" evidence="1">
    <location>
        <begin position="253"/>
        <end position="270"/>
    </location>
</feature>
<dbReference type="Pfam" id="PF04018">
    <property type="entry name" value="VCA0040-like"/>
    <property type="match status" value="1"/>
</dbReference>
<feature type="transmembrane region" description="Helical" evidence="1">
    <location>
        <begin position="225"/>
        <end position="247"/>
    </location>
</feature>
<evidence type="ECO:0000313" key="2">
    <source>
        <dbReference type="EMBL" id="MBC5769813.1"/>
    </source>
</evidence>
<feature type="transmembrane region" description="Helical" evidence="1">
    <location>
        <begin position="21"/>
        <end position="41"/>
    </location>
</feature>
<feature type="transmembrane region" description="Helical" evidence="1">
    <location>
        <begin position="152"/>
        <end position="183"/>
    </location>
</feature>
<reference evidence="2" key="1">
    <citation type="submission" date="2020-08" db="EMBL/GenBank/DDBJ databases">
        <title>Genome public.</title>
        <authorList>
            <person name="Liu C."/>
            <person name="Sun Q."/>
        </authorList>
    </citation>
    <scope>NUCLEOTIDE SEQUENCE</scope>
    <source>
        <strain evidence="2">BX15</strain>
    </source>
</reference>
<protein>
    <submittedName>
        <fullName evidence="2">DUF368 domain-containing protein</fullName>
    </submittedName>
</protein>
<feature type="transmembrane region" description="Helical" evidence="1">
    <location>
        <begin position="195"/>
        <end position="213"/>
    </location>
</feature>
<proteinExistence type="predicted"/>
<gene>
    <name evidence="2" type="ORF">H8Z83_05660</name>
</gene>
<dbReference type="EMBL" id="JACOQI010000003">
    <property type="protein sequence ID" value="MBC5769813.1"/>
    <property type="molecule type" value="Genomic_DNA"/>
</dbReference>
<evidence type="ECO:0000313" key="3">
    <source>
        <dbReference type="Proteomes" id="UP000620327"/>
    </source>
</evidence>
<dbReference type="AlphaFoldDB" id="A0A923MHN8"/>
<keyword evidence="3" id="KW-1185">Reference proteome</keyword>
<dbReference type="InterPro" id="IPR007163">
    <property type="entry name" value="VCA0040-like"/>
</dbReference>
<keyword evidence="1" id="KW-1133">Transmembrane helix</keyword>
<comment type="caution">
    <text evidence="2">The sequence shown here is derived from an EMBL/GenBank/DDBJ whole genome shotgun (WGS) entry which is preliminary data.</text>
</comment>
<name>A0A923MHN8_9FIRM</name>
<feature type="transmembrane region" description="Helical" evidence="1">
    <location>
        <begin position="92"/>
        <end position="110"/>
    </location>
</feature>
<feature type="transmembrane region" description="Helical" evidence="1">
    <location>
        <begin position="122"/>
        <end position="140"/>
    </location>
</feature>
<dbReference type="PANTHER" id="PTHR37308:SF1">
    <property type="entry name" value="POLYPRENYL-PHOSPHATE TRANSPORTER"/>
    <property type="match status" value="1"/>
</dbReference>
<sequence>MTDPYKQADRERWLRDLLCGALIGAGAILPGVSGGVLAVVFDVYRPMMETLSHPGRGIRKYWHIFLPLGIGWAVGFLGLAKGISAAYALSDAATIWLFIGLIAGTFPALWREAGKEGHGRAAWIACGVCALSVFLSLFYVRHVLRVSVTPNFGWYNFCGALWGASVVLPGLTSSSIMMALGLYEPLLNSLAEMRLLTLSACLPGMLLAMLLLARGVTWLLRTHYAVTFHGILGIVAASTLVIVPIRYDSVGEAVASLLCCAAGFLLAFFLEKLDRALPRA</sequence>
<dbReference type="Proteomes" id="UP000620327">
    <property type="component" value="Unassembled WGS sequence"/>
</dbReference>
<keyword evidence="1" id="KW-0472">Membrane</keyword>